<reference evidence="2 3" key="1">
    <citation type="submission" date="2018-11" db="EMBL/GenBank/DDBJ databases">
        <authorList>
            <consortium name="Pathogen Informatics"/>
        </authorList>
    </citation>
    <scope>NUCLEOTIDE SEQUENCE [LARGE SCALE GENOMIC DNA]</scope>
    <source>
        <strain evidence="2 3">Egypt</strain>
    </source>
</reference>
<dbReference type="InterPro" id="IPR015915">
    <property type="entry name" value="Kelch-typ_b-propeller"/>
</dbReference>
<proteinExistence type="predicted"/>
<feature type="compositionally biased region" description="Polar residues" evidence="1">
    <location>
        <begin position="1"/>
        <end position="25"/>
    </location>
</feature>
<name>A0A3P8GET0_9TREM</name>
<dbReference type="Gene3D" id="2.120.10.80">
    <property type="entry name" value="Kelch-type beta propeller"/>
    <property type="match status" value="1"/>
</dbReference>
<dbReference type="AlphaFoldDB" id="A0A3P8GET0"/>
<gene>
    <name evidence="2" type="ORF">ECPE_LOCUS10607</name>
</gene>
<dbReference type="EMBL" id="UZAN01049365">
    <property type="protein sequence ID" value="VDP87332.1"/>
    <property type="molecule type" value="Genomic_DNA"/>
</dbReference>
<dbReference type="OrthoDB" id="432528at2759"/>
<protein>
    <submittedName>
        <fullName evidence="2">Uncharacterized protein</fullName>
    </submittedName>
</protein>
<dbReference type="Proteomes" id="UP000272942">
    <property type="component" value="Unassembled WGS sequence"/>
</dbReference>
<organism evidence="2 3">
    <name type="scientific">Echinostoma caproni</name>
    <dbReference type="NCBI Taxonomy" id="27848"/>
    <lineage>
        <taxon>Eukaryota</taxon>
        <taxon>Metazoa</taxon>
        <taxon>Spiralia</taxon>
        <taxon>Lophotrochozoa</taxon>
        <taxon>Platyhelminthes</taxon>
        <taxon>Trematoda</taxon>
        <taxon>Digenea</taxon>
        <taxon>Plagiorchiida</taxon>
        <taxon>Echinostomata</taxon>
        <taxon>Echinostomatoidea</taxon>
        <taxon>Echinostomatidae</taxon>
        <taxon>Echinostoma</taxon>
    </lineage>
</organism>
<feature type="region of interest" description="Disordered" evidence="1">
    <location>
        <begin position="1"/>
        <end position="31"/>
    </location>
</feature>
<evidence type="ECO:0000313" key="2">
    <source>
        <dbReference type="EMBL" id="VDP87332.1"/>
    </source>
</evidence>
<evidence type="ECO:0000256" key="1">
    <source>
        <dbReference type="SAM" id="MobiDB-lite"/>
    </source>
</evidence>
<evidence type="ECO:0000313" key="3">
    <source>
        <dbReference type="Proteomes" id="UP000272942"/>
    </source>
</evidence>
<dbReference type="SUPFAM" id="SSF117281">
    <property type="entry name" value="Kelch motif"/>
    <property type="match status" value="1"/>
</dbReference>
<accession>A0A3P8GET0</accession>
<sequence>MWKIASDQSGSSFATVSRNPNQRMNPFSGCRSRWSSGNATWIRRHPGHGLQLPDHLLPRLSQMMGNPQVASAATLTTISPHGRRSLSHWAYNGNLYISFGTVRCQTAEQWQLHFHDVWRYRLSDNVWTQVTTECFADDAVVRAHWPSARRRAVASLYLPCPHVSGIPPNHVPTLFRPLVYVFGGTQPRVLDKHGTMSACRTRRPSMTAPARPYTLFTSGIPSVSNTEEPVTQNRLLGLGDGDSVSLLNLPGANSSLVASSSTTITSPMAILLVNSPRTFHTEQSTPFYLVMIVPGHIPTSLYGSASPKQSCQHQSALSHLCVVSFAELGALFRTPLDSAMPLDSMCYGSLDKLLYTSEPDLEVDQVQLYTALRLAWLAVLNRSQSADSLTSVVDMIGGSRLHMLIVQQQLASQTESILGASVSGHSALDFSDPTDELSCAPLILEQHSYVLAPDGQVLRESLDCVQGFLWFTLLPLVCSALITTVDLLLESTRRLLVCLRQGNLRSFVLGPLVFRSTSPCPDCNASEQHPVHVWIDSSQLTGLIPVREPASNNNISSGRPESRNSRDCRHQTIASLLIQFLPHLRSTLELEFATKHLPGDAAPRITEPVHHSLLSPSTADYNVASTSHDSANSTLITDTSSK</sequence>
<keyword evidence="3" id="KW-1185">Reference proteome</keyword>
<feature type="compositionally biased region" description="Polar residues" evidence="1">
    <location>
        <begin position="550"/>
        <end position="559"/>
    </location>
</feature>
<feature type="region of interest" description="Disordered" evidence="1">
    <location>
        <begin position="547"/>
        <end position="566"/>
    </location>
</feature>